<evidence type="ECO:0000313" key="1">
    <source>
        <dbReference type="EMBL" id="ETN98610.1"/>
    </source>
</evidence>
<organism evidence="1 2">
    <name type="scientific">Reticulomyxa filosa</name>
    <dbReference type="NCBI Taxonomy" id="46433"/>
    <lineage>
        <taxon>Eukaryota</taxon>
        <taxon>Sar</taxon>
        <taxon>Rhizaria</taxon>
        <taxon>Retaria</taxon>
        <taxon>Foraminifera</taxon>
        <taxon>Monothalamids</taxon>
        <taxon>Reticulomyxidae</taxon>
        <taxon>Reticulomyxa</taxon>
    </lineage>
</organism>
<keyword evidence="2" id="KW-1185">Reference proteome</keyword>
<dbReference type="AlphaFoldDB" id="X6LB59"/>
<gene>
    <name evidence="1" type="ORF">RFI_38881</name>
</gene>
<accession>X6LB59</accession>
<proteinExistence type="predicted"/>
<sequence>MAVAIDVSDERWKKLNLRGGDEIYWVYEANASKSDLIISEIKFPLLYQSEVCQEDQSRVRFLLYHICIHIYVCVYDEKQQPTKLILLDDEKKEKLRVGDKLEFRCKFVNDEWKAVDIKVIERAPSKKIGEIEPTTSVQNKEKEAFQILDWLHNPSKGLDRGFKKKKKKTVDLSFFRRNKHCKICVFCVTITENMDWAKWRDEDISNLANRCVEYSQDSENKNKLRWLKLQIILKVIKCVIYECILEKCKVSSALIDRVATSFANTDAMSSSVTHENVQNTLHIISILQDFTKRFHEKSEEDEDWELLQSELRLIVMVPPSTRSDSFNNLHYVVLQQNALKIKRLRIYLCCPGCTKASTRTVSFPNTVEGYL</sequence>
<comment type="caution">
    <text evidence="1">The sequence shown here is derived from an EMBL/GenBank/DDBJ whole genome shotgun (WGS) entry which is preliminary data.</text>
</comment>
<reference evidence="1 2" key="1">
    <citation type="journal article" date="2013" name="Curr. Biol.">
        <title>The Genome of the Foraminiferan Reticulomyxa filosa.</title>
        <authorList>
            <person name="Glockner G."/>
            <person name="Hulsmann N."/>
            <person name="Schleicher M."/>
            <person name="Noegel A.A."/>
            <person name="Eichinger L."/>
            <person name="Gallinger C."/>
            <person name="Pawlowski J."/>
            <person name="Sierra R."/>
            <person name="Euteneuer U."/>
            <person name="Pillet L."/>
            <person name="Moustafa A."/>
            <person name="Platzer M."/>
            <person name="Groth M."/>
            <person name="Szafranski K."/>
            <person name="Schliwa M."/>
        </authorList>
    </citation>
    <scope>NUCLEOTIDE SEQUENCE [LARGE SCALE GENOMIC DNA]</scope>
</reference>
<dbReference type="Proteomes" id="UP000023152">
    <property type="component" value="Unassembled WGS sequence"/>
</dbReference>
<dbReference type="EMBL" id="ASPP01046253">
    <property type="protein sequence ID" value="ETN98610.1"/>
    <property type="molecule type" value="Genomic_DNA"/>
</dbReference>
<evidence type="ECO:0000313" key="2">
    <source>
        <dbReference type="Proteomes" id="UP000023152"/>
    </source>
</evidence>
<name>X6LB59_RETFI</name>
<protein>
    <submittedName>
        <fullName evidence="1">Uncharacterized protein</fullName>
    </submittedName>
</protein>